<proteinExistence type="predicted"/>
<evidence type="ECO:0008006" key="4">
    <source>
        <dbReference type="Google" id="ProtNLM"/>
    </source>
</evidence>
<evidence type="ECO:0000313" key="3">
    <source>
        <dbReference type="Proteomes" id="UP001221217"/>
    </source>
</evidence>
<name>A0AAJ1IDN5_9SPIO</name>
<dbReference type="AlphaFoldDB" id="A0AAJ1IDN5"/>
<organism evidence="2 3">
    <name type="scientific">Candidatus Thalassospirochaeta sargassi</name>
    <dbReference type="NCBI Taxonomy" id="3119039"/>
    <lineage>
        <taxon>Bacteria</taxon>
        <taxon>Pseudomonadati</taxon>
        <taxon>Spirochaetota</taxon>
        <taxon>Spirochaetia</taxon>
        <taxon>Spirochaetales</taxon>
        <taxon>Spirochaetaceae</taxon>
        <taxon>Candidatus Thalassospirochaeta</taxon>
    </lineage>
</organism>
<reference evidence="2 3" key="1">
    <citation type="submission" date="2022-12" db="EMBL/GenBank/DDBJ databases">
        <title>Metagenome assembled genome from gulf of manar.</title>
        <authorList>
            <person name="Kohli P."/>
            <person name="Pk S."/>
            <person name="Venkata Ramana C."/>
            <person name="Sasikala C."/>
        </authorList>
    </citation>
    <scope>NUCLEOTIDE SEQUENCE [LARGE SCALE GENOMIC DNA]</scope>
    <source>
        <strain evidence="2">JB008</strain>
    </source>
</reference>
<accession>A0AAJ1IDN5</accession>
<feature type="chain" id="PRO_5042611645" description="Lipoprotein" evidence="1">
    <location>
        <begin position="24"/>
        <end position="204"/>
    </location>
</feature>
<sequence>MRRLVFMLTPAMFLLLISCSWFQKTYYTDFDSDDGKFSFNEADSETFDTGEIADGSLHLKSTVNDEYGSGAQAVFSEEIPVKSSVSFTVTFGSQFNTQHPRGHFNFFQTDPDSRMVFMAGPSTLSYFVSVDGETESYDIKDMVFNEDTAYEFEFKFKPMAIYIYVDESFVNVIDYPEGLPLSGDFIFECHNEYWVDNFGYEILE</sequence>
<evidence type="ECO:0000256" key="1">
    <source>
        <dbReference type="SAM" id="SignalP"/>
    </source>
</evidence>
<gene>
    <name evidence="2" type="ORF">PQJ61_11755</name>
</gene>
<evidence type="ECO:0000313" key="2">
    <source>
        <dbReference type="EMBL" id="MDC7227428.1"/>
    </source>
</evidence>
<protein>
    <recommendedName>
        <fullName evidence="4">Lipoprotein</fullName>
    </recommendedName>
</protein>
<keyword evidence="1" id="KW-0732">Signal</keyword>
<dbReference type="Proteomes" id="UP001221217">
    <property type="component" value="Unassembled WGS sequence"/>
</dbReference>
<feature type="signal peptide" evidence="1">
    <location>
        <begin position="1"/>
        <end position="23"/>
    </location>
</feature>
<dbReference type="PROSITE" id="PS51257">
    <property type="entry name" value="PROKAR_LIPOPROTEIN"/>
    <property type="match status" value="1"/>
</dbReference>
<comment type="caution">
    <text evidence="2">The sequence shown here is derived from an EMBL/GenBank/DDBJ whole genome shotgun (WGS) entry which is preliminary data.</text>
</comment>
<dbReference type="EMBL" id="JAQQAL010000025">
    <property type="protein sequence ID" value="MDC7227428.1"/>
    <property type="molecule type" value="Genomic_DNA"/>
</dbReference>